<dbReference type="CDD" id="cd06547">
    <property type="entry name" value="GH85_ENGase"/>
    <property type="match status" value="1"/>
</dbReference>
<organism evidence="2 3">
    <name type="scientific">Polyplax serrata</name>
    <name type="common">Common mouse louse</name>
    <dbReference type="NCBI Taxonomy" id="468196"/>
    <lineage>
        <taxon>Eukaryota</taxon>
        <taxon>Metazoa</taxon>
        <taxon>Ecdysozoa</taxon>
        <taxon>Arthropoda</taxon>
        <taxon>Hexapoda</taxon>
        <taxon>Insecta</taxon>
        <taxon>Pterygota</taxon>
        <taxon>Neoptera</taxon>
        <taxon>Paraneoptera</taxon>
        <taxon>Psocodea</taxon>
        <taxon>Troctomorpha</taxon>
        <taxon>Phthiraptera</taxon>
        <taxon>Anoplura</taxon>
        <taxon>Polyplacidae</taxon>
        <taxon>Polyplax</taxon>
    </lineage>
</organism>
<dbReference type="PANTHER" id="PTHR13246:SF1">
    <property type="entry name" value="CYTOSOLIC ENDO-BETA-N-ACETYLGLUCOSAMINIDASE"/>
    <property type="match status" value="1"/>
</dbReference>
<name>A0ABR1ANX6_POLSC</name>
<sequence>MTNAISECPFEWNLTSLERTKKPECLEEFFPYKTLTEVIAVCNHLKNGKRFPWMDTLVEMSPATDFCYSDSIQQDEGWFPKPRLDRNSVPKNLFCHDYRGGYLEDRFINGSNQHDAYKFINWSCVDIFVYFSHHFVTVPPPVWINAAHKHGVPILGTLITEPKNGHLIWAEILESEKKAEWFAEALAFIAETHKFDGYLLNVENSLSVAQMPCLMIFIKSLKQQLVKHRKSKTYVIWYDSLTVYGELKWQNELNYNNKPFFDITDGIFVNYSWWEQNLDHCRKMAGERIHDVYVGIDVFGRNMYGGGGFNTKKALQLVRQKNLSAAIFAFGWTHEKIPGVFPINDEMFWMSLHSYLNTHGTKQFPFKSSFNRGSGLKYYERGVVISDAPWFNLSRQSYQYSYLKCRTKINDYTSQGIISTIHQYLMVLNEKTDKTPEQEKLKSEKLVSLNSQLTELYGKLKVALVEYTYNDAYNGGGCIRINPSFEEGMKHVTLFDCDIEIKSDWLVKTVMKSENEKHLSDVQLYPNVYLVIQTKEGGLIKVELRHGEIESSEAGWVIRKFALAQRGRILEIGLLVNPTHRPVLLGEIAVTDR</sequence>
<dbReference type="PANTHER" id="PTHR13246">
    <property type="entry name" value="ENDO BETA N-ACETYLGLUCOSAMINIDASE"/>
    <property type="match status" value="1"/>
</dbReference>
<dbReference type="Proteomes" id="UP001359485">
    <property type="component" value="Unassembled WGS sequence"/>
</dbReference>
<keyword evidence="3" id="KW-1185">Reference proteome</keyword>
<dbReference type="EMBL" id="JAWJWF010000046">
    <property type="protein sequence ID" value="KAK6623942.1"/>
    <property type="molecule type" value="Genomic_DNA"/>
</dbReference>
<evidence type="ECO:0000313" key="2">
    <source>
        <dbReference type="EMBL" id="KAK6623942.1"/>
    </source>
</evidence>
<dbReference type="InterPro" id="IPR017853">
    <property type="entry name" value="GH"/>
</dbReference>
<feature type="domain" description="Cytosolic endo-beta-N-acetylglucosaminidase TIM barrel" evidence="1">
    <location>
        <begin position="102"/>
        <end position="377"/>
    </location>
</feature>
<protein>
    <recommendedName>
        <fullName evidence="1">Cytosolic endo-beta-N-acetylglucosaminidase TIM barrel domain-containing protein</fullName>
    </recommendedName>
</protein>
<dbReference type="InterPro" id="IPR032979">
    <property type="entry name" value="ENGase"/>
</dbReference>
<dbReference type="Pfam" id="PF03644">
    <property type="entry name" value="Glyco_hydro_85"/>
    <property type="match status" value="1"/>
</dbReference>
<reference evidence="2 3" key="1">
    <citation type="submission" date="2023-09" db="EMBL/GenBank/DDBJ databases">
        <title>Genomes of two closely related lineages of the louse Polyplax serrata with different host specificities.</title>
        <authorList>
            <person name="Martinu J."/>
            <person name="Tarabai H."/>
            <person name="Stefka J."/>
            <person name="Hypsa V."/>
        </authorList>
    </citation>
    <scope>NUCLEOTIDE SEQUENCE [LARGE SCALE GENOMIC DNA]</scope>
    <source>
        <strain evidence="2">98ZLc_SE</strain>
    </source>
</reference>
<dbReference type="Gene3D" id="2.60.120.260">
    <property type="entry name" value="Galactose-binding domain-like"/>
    <property type="match status" value="1"/>
</dbReference>
<dbReference type="Gene3D" id="3.20.20.80">
    <property type="entry name" value="Glycosidases"/>
    <property type="match status" value="1"/>
</dbReference>
<dbReference type="SUPFAM" id="SSF51445">
    <property type="entry name" value="(Trans)glycosidases"/>
    <property type="match status" value="1"/>
</dbReference>
<accession>A0ABR1ANX6</accession>
<proteinExistence type="predicted"/>
<evidence type="ECO:0000313" key="3">
    <source>
        <dbReference type="Proteomes" id="UP001359485"/>
    </source>
</evidence>
<dbReference type="InterPro" id="IPR005201">
    <property type="entry name" value="TIM_ENGase"/>
</dbReference>
<gene>
    <name evidence="2" type="ORF">RUM44_010798</name>
</gene>
<evidence type="ECO:0000259" key="1">
    <source>
        <dbReference type="Pfam" id="PF03644"/>
    </source>
</evidence>
<comment type="caution">
    <text evidence="2">The sequence shown here is derived from an EMBL/GenBank/DDBJ whole genome shotgun (WGS) entry which is preliminary data.</text>
</comment>